<evidence type="ECO:0000313" key="2">
    <source>
        <dbReference type="EMBL" id="KAL1877774.1"/>
    </source>
</evidence>
<gene>
    <name evidence="2" type="ORF">Plec18167_004743</name>
</gene>
<proteinExistence type="predicted"/>
<keyword evidence="3" id="KW-1185">Reference proteome</keyword>
<name>A0ABR3XQA7_9EURO</name>
<keyword evidence="1" id="KW-0175">Coiled coil</keyword>
<evidence type="ECO:0000256" key="1">
    <source>
        <dbReference type="SAM" id="Coils"/>
    </source>
</evidence>
<reference evidence="2 3" key="1">
    <citation type="journal article" date="2024" name="IMA Fungus">
        <title>IMA Genome - F19 : A genome assembly and annotation guide to empower mycologists, including annotated draft genome sequences of Ceratocystis pirilliformis, Diaporthe australafricana, Fusarium ophioides, Paecilomyces lecythidis, and Sporothrix stenoceras.</title>
        <authorList>
            <person name="Aylward J."/>
            <person name="Wilson A.M."/>
            <person name="Visagie C.M."/>
            <person name="Spraker J."/>
            <person name="Barnes I."/>
            <person name="Buitendag C."/>
            <person name="Ceriani C."/>
            <person name="Del Mar Angel L."/>
            <person name="du Plessis D."/>
            <person name="Fuchs T."/>
            <person name="Gasser K."/>
            <person name="Kramer D."/>
            <person name="Li W."/>
            <person name="Munsamy K."/>
            <person name="Piso A."/>
            <person name="Price J.L."/>
            <person name="Sonnekus B."/>
            <person name="Thomas C."/>
            <person name="van der Nest A."/>
            <person name="van Dijk A."/>
            <person name="van Heerden A."/>
            <person name="van Vuuren N."/>
            <person name="Yilmaz N."/>
            <person name="Duong T.A."/>
            <person name="van der Merwe N.A."/>
            <person name="Wingfield M.J."/>
            <person name="Wingfield B.D."/>
        </authorList>
    </citation>
    <scope>NUCLEOTIDE SEQUENCE [LARGE SCALE GENOMIC DNA]</scope>
    <source>
        <strain evidence="2 3">CMW 18167</strain>
    </source>
</reference>
<evidence type="ECO:0000313" key="3">
    <source>
        <dbReference type="Proteomes" id="UP001583193"/>
    </source>
</evidence>
<protein>
    <submittedName>
        <fullName evidence="2">Uncharacterized protein</fullName>
    </submittedName>
</protein>
<comment type="caution">
    <text evidence="2">The sequence shown here is derived from an EMBL/GenBank/DDBJ whole genome shotgun (WGS) entry which is preliminary data.</text>
</comment>
<dbReference type="EMBL" id="JAVDPF010000013">
    <property type="protein sequence ID" value="KAL1877774.1"/>
    <property type="molecule type" value="Genomic_DNA"/>
</dbReference>
<dbReference type="Proteomes" id="UP001583193">
    <property type="component" value="Unassembled WGS sequence"/>
</dbReference>
<sequence>MSIISVVVETIPEDHMALTNAKSALSSAAASVTMRSICNRTFIANNGGATFLEKMLSDVKALREQVQGLDKSLKQTRKLAMSYEDVRMRCFLTYLKDHDGQKEMYKTKIKHLNQGVVHGGHCIADSEVIKRHQPNGPQYFRKIYGVAPEVIDNLTPDKHDSVIKVLNIVGGLRLRGVDLENRHSSVFQHIVKLLDEGQCDVAQKECMGFLQEQTEEQGDAK</sequence>
<feature type="coiled-coil region" evidence="1">
    <location>
        <begin position="52"/>
        <end position="79"/>
    </location>
</feature>
<accession>A0ABR3XQA7</accession>
<organism evidence="2 3">
    <name type="scientific">Paecilomyces lecythidis</name>
    <dbReference type="NCBI Taxonomy" id="3004212"/>
    <lineage>
        <taxon>Eukaryota</taxon>
        <taxon>Fungi</taxon>
        <taxon>Dikarya</taxon>
        <taxon>Ascomycota</taxon>
        <taxon>Pezizomycotina</taxon>
        <taxon>Eurotiomycetes</taxon>
        <taxon>Eurotiomycetidae</taxon>
        <taxon>Eurotiales</taxon>
        <taxon>Thermoascaceae</taxon>
        <taxon>Paecilomyces</taxon>
    </lineage>
</organism>